<organism evidence="2 3">
    <name type="scientific">Plasmodium reichenowi</name>
    <dbReference type="NCBI Taxonomy" id="5854"/>
    <lineage>
        <taxon>Eukaryota</taxon>
        <taxon>Sar</taxon>
        <taxon>Alveolata</taxon>
        <taxon>Apicomplexa</taxon>
        <taxon>Aconoidasida</taxon>
        <taxon>Haemosporida</taxon>
        <taxon>Plasmodiidae</taxon>
        <taxon>Plasmodium</taxon>
        <taxon>Plasmodium (Laverania)</taxon>
    </lineage>
</organism>
<reference evidence="2" key="2">
    <citation type="submission" date="2014-05" db="EMBL/GenBank/DDBJ databases">
        <title>The genome sequences of chimpanzee malaria parasites reveal the path to human adaptation.</title>
        <authorList>
            <person name="Otto T.D."/>
            <person name="Rayner J.C."/>
            <person name="Boehme U."/>
            <person name="Pain A."/>
            <person name="Spottiswoode N."/>
            <person name="Sanders M."/>
            <person name="Quail M."/>
            <person name="Ollomo B."/>
            <person name="Renaud F."/>
            <person name="Thomas A.W."/>
            <person name="Prugnolle F."/>
            <person name="Conway D.J."/>
            <person name="Newbold C."/>
            <person name="Berriman M."/>
        </authorList>
    </citation>
    <scope>NUCLEOTIDE SEQUENCE [LARGE SCALE GENOMIC DNA]</scope>
    <source>
        <strain evidence="2">CDC</strain>
    </source>
</reference>
<dbReference type="AlphaFoldDB" id="A0A060S0F6"/>
<dbReference type="Proteomes" id="UP000027581">
    <property type="component" value="Unassembled WGS sequence"/>
</dbReference>
<dbReference type="VEuPathDB" id="PlasmoDB:PRG01_1141100"/>
<name>A0A060S0F6_PLARE</name>
<reference evidence="2" key="1">
    <citation type="submission" date="2014-01" db="EMBL/GenBank/DDBJ databases">
        <authorList>
            <person name="Aslett M."/>
        </authorList>
    </citation>
    <scope>NUCLEOTIDE SEQUENCE</scope>
    <source>
        <strain evidence="2">CDC</strain>
    </source>
</reference>
<dbReference type="PhylomeDB" id="A0A060S0F6"/>
<keyword evidence="1" id="KW-0472">Membrane</keyword>
<sequence length="857" mass="104245">MKVKIGSFESFLERLNNIKEEDILMNVENTEEMFSSFLTNFYKQNEGRYTIQKQEYINNLLNILINKIRDNNKNGHHFFYNLLCIHFKSINPYFVNLKLKDNIYYIHLLINYILYILNLIIYIEKQNKELSLSLYIGRNIYTLTLYIIRNIKERRYLNFYIKIIEEGKLIYLLCKICYDKSIISYYIEEDNVVELFFVLIKIRELEKYIIECDIIKYFLSFLLYEPQVIKRRKHLIIEIIIHMFLRNINIVKDFIKENIIQILNNILKSINDNINCDTYDYYCINLLKIFYYIIQDKNIVNFENNFFLGPKKTSSIIPHEQNKNILIFYKYINSIINKINDVTKQIISCKDSGNIHILNNNDQLNYHFKYFLSIFLCVIKSIITRIFQGKNFIQESPSDDDKREELYEEIIKCLKVTFELVLNVIDIKKETSPDVEEIHELLSYDILIGMTKINLMKYDFFEYFKGKVFDLLNCITHDEMIPNKYNDKIVIYSENRLLDDNNINRDKINYSCNNKKNVLSFVNRTYVKHFECLFYLCVYNEKNRTHNISINLIKNIENNIYTIYKYIHTCNINTKELLNSLSLYYLVIIFIYIKNNLYNKEKIHLLKPFIKFFIIKEIKERIFLFKNELYFLVFIKILNLSICNNLFDFKILLCEKYFDDIIRMLEDSKLNMQEQILYFILEWTQIHPILKKLQIYISKNKLIFHVLFKLWKDIEYDNKLKNIKVQPEEINIMYKNNNQNVQFILFRIIKVLTKNFTKYIDYIINNKDLFSTFKNIIIYESKTILTIYEQIRDDMNEEHVLLHKEEENLLLKFVNLYKEDIKKLERIFENVAIYYNKKDNMELQNYYDYLRENKGIE</sequence>
<accession>A0A060S0F6</accession>
<gene>
    <name evidence="2" type="ORF">PRCDC_1142100</name>
</gene>
<protein>
    <submittedName>
        <fullName evidence="2">Uncharacterized protein</fullName>
    </submittedName>
</protein>
<dbReference type="VEuPathDB" id="PlasmoDB:PRCDC_1142100"/>
<keyword evidence="1" id="KW-0812">Transmembrane</keyword>
<keyword evidence="3" id="KW-1185">Reference proteome</keyword>
<feature type="transmembrane region" description="Helical" evidence="1">
    <location>
        <begin position="103"/>
        <end position="123"/>
    </location>
</feature>
<keyword evidence="1" id="KW-1133">Transmembrane helix</keyword>
<evidence type="ECO:0000313" key="3">
    <source>
        <dbReference type="Proteomes" id="UP000027581"/>
    </source>
</evidence>
<dbReference type="EMBL" id="HG810772">
    <property type="protein sequence ID" value="CDO65236.1"/>
    <property type="molecule type" value="Genomic_DNA"/>
</dbReference>
<evidence type="ECO:0000313" key="2">
    <source>
        <dbReference type="EMBL" id="CDO65236.1"/>
    </source>
</evidence>
<proteinExistence type="predicted"/>
<evidence type="ECO:0000256" key="1">
    <source>
        <dbReference type="SAM" id="Phobius"/>
    </source>
</evidence>